<evidence type="ECO:0000256" key="2">
    <source>
        <dbReference type="ARBA" id="ARBA00022679"/>
    </source>
</evidence>
<keyword evidence="2 6" id="KW-0808">Transferase</keyword>
<feature type="binding site" evidence="6">
    <location>
        <begin position="93"/>
        <end position="96"/>
    </location>
    <ligand>
        <name>(6R)-10-formyltetrahydrofolate</name>
        <dbReference type="ChEBI" id="CHEBI:195366"/>
    </ligand>
</feature>
<evidence type="ECO:0000259" key="7">
    <source>
        <dbReference type="Pfam" id="PF00551"/>
    </source>
</evidence>
<dbReference type="PANTHER" id="PTHR43369:SF2">
    <property type="entry name" value="PHOSPHORIBOSYLGLYCINAMIDE FORMYLTRANSFERASE"/>
    <property type="match status" value="1"/>
</dbReference>
<dbReference type="SUPFAM" id="SSF53328">
    <property type="entry name" value="Formyltransferase"/>
    <property type="match status" value="1"/>
</dbReference>
<dbReference type="InterPro" id="IPR001555">
    <property type="entry name" value="GART_AS"/>
</dbReference>
<comment type="caution">
    <text evidence="8">The sequence shown here is derived from an EMBL/GenBank/DDBJ whole genome shotgun (WGS) entry which is preliminary data.</text>
</comment>
<feature type="binding site" evidence="6">
    <location>
        <begin position="14"/>
        <end position="16"/>
    </location>
    <ligand>
        <name>N(1)-(5-phospho-beta-D-ribosyl)glycinamide</name>
        <dbReference type="ChEBI" id="CHEBI:143788"/>
    </ligand>
</feature>
<name>A0A9X2AE24_9BACL</name>
<evidence type="ECO:0000256" key="1">
    <source>
        <dbReference type="ARBA" id="ARBA00005054"/>
    </source>
</evidence>
<feature type="site" description="Raises pKa of active site His" evidence="6">
    <location>
        <position position="148"/>
    </location>
</feature>
<dbReference type="GO" id="GO:0006189">
    <property type="term" value="P:'de novo' IMP biosynthetic process"/>
    <property type="evidence" value="ECO:0007669"/>
    <property type="project" value="UniProtKB-UniRule"/>
</dbReference>
<dbReference type="EC" id="2.1.2.2" evidence="6"/>
<comment type="catalytic activity">
    <reaction evidence="5 6">
        <text>N(1)-(5-phospho-beta-D-ribosyl)glycinamide + (6R)-10-formyltetrahydrofolate = N(2)-formyl-N(1)-(5-phospho-beta-D-ribosyl)glycinamide + (6S)-5,6,7,8-tetrahydrofolate + H(+)</text>
        <dbReference type="Rhea" id="RHEA:15053"/>
        <dbReference type="ChEBI" id="CHEBI:15378"/>
        <dbReference type="ChEBI" id="CHEBI:57453"/>
        <dbReference type="ChEBI" id="CHEBI:143788"/>
        <dbReference type="ChEBI" id="CHEBI:147286"/>
        <dbReference type="ChEBI" id="CHEBI:195366"/>
        <dbReference type="EC" id="2.1.2.2"/>
    </reaction>
</comment>
<dbReference type="GO" id="GO:0004644">
    <property type="term" value="F:phosphoribosylglycinamide formyltransferase activity"/>
    <property type="evidence" value="ECO:0007669"/>
    <property type="project" value="UniProtKB-UniRule"/>
</dbReference>
<protein>
    <recommendedName>
        <fullName evidence="6">Phosphoribosylglycinamide formyltransferase</fullName>
        <ecNumber evidence="6">2.1.2.2</ecNumber>
    </recommendedName>
    <alternativeName>
        <fullName evidence="6">5'-phosphoribosylglycinamide transformylase</fullName>
    </alternativeName>
    <alternativeName>
        <fullName evidence="6">GAR transformylase</fullName>
        <shortName evidence="6">GART</shortName>
    </alternativeName>
</protein>
<evidence type="ECO:0000256" key="6">
    <source>
        <dbReference type="HAMAP-Rule" id="MF_01930"/>
    </source>
</evidence>
<dbReference type="NCBIfam" id="TIGR00639">
    <property type="entry name" value="PurN"/>
    <property type="match status" value="1"/>
</dbReference>
<organism evidence="8 9">
    <name type="scientific">Sulfoacidibacillus ferrooxidans</name>
    <dbReference type="NCBI Taxonomy" id="2005001"/>
    <lineage>
        <taxon>Bacteria</taxon>
        <taxon>Bacillati</taxon>
        <taxon>Bacillota</taxon>
        <taxon>Bacilli</taxon>
        <taxon>Bacillales</taxon>
        <taxon>Alicyclobacillaceae</taxon>
        <taxon>Sulfoacidibacillus</taxon>
    </lineage>
</organism>
<evidence type="ECO:0000313" key="9">
    <source>
        <dbReference type="Proteomes" id="UP001139263"/>
    </source>
</evidence>
<dbReference type="AlphaFoldDB" id="A0A9X2AE24"/>
<feature type="binding site" evidence="6">
    <location>
        <position position="68"/>
    </location>
    <ligand>
        <name>(6R)-10-formyltetrahydrofolate</name>
        <dbReference type="ChEBI" id="CHEBI:195366"/>
    </ligand>
</feature>
<proteinExistence type="inferred from homology"/>
<dbReference type="HAMAP" id="MF_01930">
    <property type="entry name" value="PurN"/>
    <property type="match status" value="1"/>
</dbReference>
<dbReference type="Pfam" id="PF00551">
    <property type="entry name" value="Formyl_trans_N"/>
    <property type="match status" value="1"/>
</dbReference>
<comment type="similarity">
    <text evidence="4 6">Belongs to the GART family.</text>
</comment>
<sequence>MKTVQIAVFASGEGTNFRRLVESERADELGCGHIALLVSDKPHSGAVSYAREMGIATFAHTHKELLGKEQWELAILEEMQKRTIDLIVLAGYMRIIGTKVIEAYTKRMINLHPSLLPAFKGLDAIGQALAAQVKETGVTIHYVDADLDAGPIIAQQRVPLEPSDTYEQVARRIQRVEHELLPRVVKQWCEKETR</sequence>
<evidence type="ECO:0000256" key="3">
    <source>
        <dbReference type="ARBA" id="ARBA00022755"/>
    </source>
</evidence>
<dbReference type="GO" id="GO:0005829">
    <property type="term" value="C:cytosol"/>
    <property type="evidence" value="ECO:0007669"/>
    <property type="project" value="TreeGrafter"/>
</dbReference>
<feature type="active site" description="Proton donor" evidence="6">
    <location>
        <position position="112"/>
    </location>
</feature>
<evidence type="ECO:0000313" key="8">
    <source>
        <dbReference type="EMBL" id="MCI0182711.1"/>
    </source>
</evidence>
<comment type="pathway">
    <text evidence="1 6">Purine metabolism; IMP biosynthesis via de novo pathway; N(2)-formyl-N(1)-(5-phospho-D-ribosyl)glycinamide from N(1)-(5-phospho-D-ribosyl)glycinamide (10-formyl THF route): step 1/1.</text>
</comment>
<evidence type="ECO:0000256" key="5">
    <source>
        <dbReference type="ARBA" id="ARBA00047664"/>
    </source>
</evidence>
<dbReference type="CDD" id="cd08645">
    <property type="entry name" value="FMT_core_GART"/>
    <property type="match status" value="1"/>
</dbReference>
<feature type="binding site" evidence="6">
    <location>
        <position position="110"/>
    </location>
    <ligand>
        <name>(6R)-10-formyltetrahydrofolate</name>
        <dbReference type="ChEBI" id="CHEBI:195366"/>
    </ligand>
</feature>
<feature type="domain" description="Formyl transferase N-terminal" evidence="7">
    <location>
        <begin position="5"/>
        <end position="185"/>
    </location>
</feature>
<dbReference type="InterPro" id="IPR036477">
    <property type="entry name" value="Formyl_transf_N_sf"/>
</dbReference>
<dbReference type="Proteomes" id="UP001139263">
    <property type="component" value="Unassembled WGS sequence"/>
</dbReference>
<dbReference type="PANTHER" id="PTHR43369">
    <property type="entry name" value="PHOSPHORIBOSYLGLYCINAMIDE FORMYLTRANSFERASE"/>
    <property type="match status" value="1"/>
</dbReference>
<dbReference type="InterPro" id="IPR002376">
    <property type="entry name" value="Formyl_transf_N"/>
</dbReference>
<keyword evidence="9" id="KW-1185">Reference proteome</keyword>
<dbReference type="Gene3D" id="3.40.50.170">
    <property type="entry name" value="Formyl transferase, N-terminal domain"/>
    <property type="match status" value="1"/>
</dbReference>
<dbReference type="RefSeq" id="WP_241712324.1">
    <property type="nucleotide sequence ID" value="NZ_JALBUF010000002.1"/>
</dbReference>
<keyword evidence="3 6" id="KW-0658">Purine biosynthesis</keyword>
<dbReference type="PROSITE" id="PS00373">
    <property type="entry name" value="GART"/>
    <property type="match status" value="1"/>
</dbReference>
<dbReference type="EMBL" id="JALBUF010000002">
    <property type="protein sequence ID" value="MCI0182711.1"/>
    <property type="molecule type" value="Genomic_DNA"/>
</dbReference>
<dbReference type="InterPro" id="IPR004607">
    <property type="entry name" value="GART"/>
</dbReference>
<comment type="function">
    <text evidence="6">Catalyzes the transfer of a formyl group from 10-formyltetrahydrofolate to 5-phospho-ribosyl-glycinamide (GAR), producing 5-phospho-ribosyl-N-formylglycinamide (FGAR) and tetrahydrofolate.</text>
</comment>
<gene>
    <name evidence="6 8" type="primary">purN</name>
    <name evidence="8" type="ORF">MM817_00980</name>
</gene>
<accession>A0A9X2AE24</accession>
<reference evidence="8" key="1">
    <citation type="submission" date="2022-03" db="EMBL/GenBank/DDBJ databases">
        <title>Draft Genome Sequence of Firmicute Strain S0AB, a Heterotrophic Iron/Sulfur-Oxidizing Extreme Acidophile.</title>
        <authorList>
            <person name="Vergara E."/>
            <person name="Pakostova E."/>
            <person name="Johnson D.B."/>
            <person name="Holmes D.S."/>
        </authorList>
    </citation>
    <scope>NUCLEOTIDE SEQUENCE</scope>
    <source>
        <strain evidence="8">S0AB</strain>
    </source>
</reference>
<evidence type="ECO:0000256" key="4">
    <source>
        <dbReference type="ARBA" id="ARBA00038440"/>
    </source>
</evidence>